<feature type="domain" description="Ketoreductase" evidence="4">
    <location>
        <begin position="3"/>
        <end position="163"/>
    </location>
</feature>
<dbReference type="InterPro" id="IPR051911">
    <property type="entry name" value="SDR_oxidoreductase"/>
</dbReference>
<dbReference type="InterPro" id="IPR057326">
    <property type="entry name" value="KR_dom"/>
</dbReference>
<accession>A0A5C4MRR4</accession>
<evidence type="ECO:0000313" key="6">
    <source>
        <dbReference type="Proteomes" id="UP000305887"/>
    </source>
</evidence>
<dbReference type="AlphaFoldDB" id="A0A5C4MRR4"/>
<evidence type="ECO:0000259" key="4">
    <source>
        <dbReference type="SMART" id="SM00822"/>
    </source>
</evidence>
<dbReference type="EMBL" id="VDFU01000027">
    <property type="protein sequence ID" value="TNC47293.1"/>
    <property type="molecule type" value="Genomic_DNA"/>
</dbReference>
<comment type="caution">
    <text evidence="5">The sequence shown here is derived from an EMBL/GenBank/DDBJ whole genome shotgun (WGS) entry which is preliminary data.</text>
</comment>
<evidence type="ECO:0000256" key="2">
    <source>
        <dbReference type="ARBA" id="ARBA00023002"/>
    </source>
</evidence>
<comment type="similarity">
    <text evidence="1 3">Belongs to the short-chain dehydrogenases/reductases (SDR) family.</text>
</comment>
<dbReference type="PANTHER" id="PTHR43976">
    <property type="entry name" value="SHORT CHAIN DEHYDROGENASE"/>
    <property type="match status" value="1"/>
</dbReference>
<proteinExistence type="inferred from homology"/>
<protein>
    <submittedName>
        <fullName evidence="5">SDR family oxidoreductase</fullName>
    </submittedName>
</protein>
<gene>
    <name evidence="5" type="ORF">FHG66_17015</name>
</gene>
<reference evidence="5 6" key="1">
    <citation type="submission" date="2019-06" db="EMBL/GenBank/DDBJ databases">
        <title>YIM 131921 draft genome.</title>
        <authorList>
            <person name="Jiang L."/>
        </authorList>
    </citation>
    <scope>NUCLEOTIDE SEQUENCE [LARGE SCALE GENOMIC DNA]</scope>
    <source>
        <strain evidence="5 6">YIM 131921</strain>
    </source>
</reference>
<evidence type="ECO:0000313" key="5">
    <source>
        <dbReference type="EMBL" id="TNC47293.1"/>
    </source>
</evidence>
<dbReference type="InterPro" id="IPR002347">
    <property type="entry name" value="SDR_fam"/>
</dbReference>
<sequence>MTNTILITGASSGIGRATARLFQSQGWNVVATMRSPEREADLSDLDRVLVARLDVTDEATVDAAVAQGLDHFGRIDVLLNNAGVGAYGPLEATPMDTVRRQFDTNVLGVLRVTKALIPHFRANRAGLIVNVSSMGGRIAFPLGALYHGTKFAVEGLSEALSFEMAAIGVRVKIVEPGMVRTDFVDRSLVFSNDERLTEYQPLVERLMASTAAGQASGSDPLAVAATILRAATDGSDQLRYVAGSDAEALLARRSAEGDADFQGSLRAMFGL</sequence>
<dbReference type="Proteomes" id="UP000305887">
    <property type="component" value="Unassembled WGS sequence"/>
</dbReference>
<dbReference type="PRINTS" id="PR00081">
    <property type="entry name" value="GDHRDH"/>
</dbReference>
<dbReference type="InterPro" id="IPR036291">
    <property type="entry name" value="NAD(P)-bd_dom_sf"/>
</dbReference>
<dbReference type="PANTHER" id="PTHR43976:SF16">
    <property type="entry name" value="SHORT-CHAIN DEHYDROGENASE_REDUCTASE FAMILY PROTEIN"/>
    <property type="match status" value="1"/>
</dbReference>
<dbReference type="PRINTS" id="PR00080">
    <property type="entry name" value="SDRFAMILY"/>
</dbReference>
<dbReference type="CDD" id="cd05374">
    <property type="entry name" value="17beta-HSD-like_SDR_c"/>
    <property type="match status" value="1"/>
</dbReference>
<organism evidence="5 6">
    <name type="scientific">Rubellimicrobium rubrum</name>
    <dbReference type="NCBI Taxonomy" id="2585369"/>
    <lineage>
        <taxon>Bacteria</taxon>
        <taxon>Pseudomonadati</taxon>
        <taxon>Pseudomonadota</taxon>
        <taxon>Alphaproteobacteria</taxon>
        <taxon>Rhodobacterales</taxon>
        <taxon>Roseobacteraceae</taxon>
        <taxon>Rubellimicrobium</taxon>
    </lineage>
</organism>
<dbReference type="Pfam" id="PF00106">
    <property type="entry name" value="adh_short"/>
    <property type="match status" value="1"/>
</dbReference>
<dbReference type="RefSeq" id="WP_139078249.1">
    <property type="nucleotide sequence ID" value="NZ_VDFU01000027.1"/>
</dbReference>
<evidence type="ECO:0000256" key="3">
    <source>
        <dbReference type="RuleBase" id="RU000363"/>
    </source>
</evidence>
<dbReference type="FunFam" id="3.40.50.720:FF:000084">
    <property type="entry name" value="Short-chain dehydrogenase reductase"/>
    <property type="match status" value="1"/>
</dbReference>
<dbReference type="SMART" id="SM00822">
    <property type="entry name" value="PKS_KR"/>
    <property type="match status" value="1"/>
</dbReference>
<dbReference type="GO" id="GO:0016491">
    <property type="term" value="F:oxidoreductase activity"/>
    <property type="evidence" value="ECO:0007669"/>
    <property type="project" value="UniProtKB-KW"/>
</dbReference>
<keyword evidence="6" id="KW-1185">Reference proteome</keyword>
<dbReference type="OrthoDB" id="9793825at2"/>
<dbReference type="Gene3D" id="3.40.50.720">
    <property type="entry name" value="NAD(P)-binding Rossmann-like Domain"/>
    <property type="match status" value="1"/>
</dbReference>
<keyword evidence="2" id="KW-0560">Oxidoreductase</keyword>
<name>A0A5C4MRR4_9RHOB</name>
<dbReference type="SUPFAM" id="SSF51735">
    <property type="entry name" value="NAD(P)-binding Rossmann-fold domains"/>
    <property type="match status" value="1"/>
</dbReference>
<evidence type="ECO:0000256" key="1">
    <source>
        <dbReference type="ARBA" id="ARBA00006484"/>
    </source>
</evidence>